<dbReference type="OrthoDB" id="627554at2"/>
<evidence type="ECO:0000256" key="1">
    <source>
        <dbReference type="SAM" id="SignalP"/>
    </source>
</evidence>
<evidence type="ECO:0000313" key="3">
    <source>
        <dbReference type="Proteomes" id="UP000321497"/>
    </source>
</evidence>
<feature type="signal peptide" evidence="1">
    <location>
        <begin position="1"/>
        <end position="18"/>
    </location>
</feature>
<feature type="chain" id="PRO_5022980298" evidence="1">
    <location>
        <begin position="19"/>
        <end position="422"/>
    </location>
</feature>
<proteinExistence type="predicted"/>
<dbReference type="GO" id="GO:0016787">
    <property type="term" value="F:hydrolase activity"/>
    <property type="evidence" value="ECO:0007669"/>
    <property type="project" value="UniProtKB-KW"/>
</dbReference>
<evidence type="ECO:0000313" key="2">
    <source>
        <dbReference type="EMBL" id="TXD73712.1"/>
    </source>
</evidence>
<name>A0A5C6Z1A2_9FLAO</name>
<keyword evidence="3" id="KW-1185">Reference proteome</keyword>
<keyword evidence="2" id="KW-0378">Hydrolase</keyword>
<sequence length="422" mass="48905">MKNQLTIFFLFVSFFTFAQTEGNWKKSALTFTPEILFGKTMEANGGFPETKLQKQAVFSIGRYHTNNLQQWAQRLKRPKTGLSIGITDFGNLDSLGLALTAMPFIEFKAFGSNRWKILTGMGASYFTKKFNAETNPQNQAVTTDITWAFRMYLYYQFLSTKNIDWKMGLGYSHHSNGHTRLLNQGYNSFLVSLSADIKNPLKRDENDQTIIPEYKKTVYDYFAIRGGLGQNVLALAFNDKKNVYTIAGEYGRVYNNTYKVGIGFYYRFYQNYYDYIEGNESLVQDGREFEYFKSDPWSYSTNFGVSLHGEIFLNHLGIDLQLGYNFHKPAYKLEWRINEGWDNTPREIPEYWTLGELDGSYKKKHRISSRLGLKYYLIGMEQAPKNNFYIGAHLNANLGQADFTELSLGYVHSFNFRNKVSR</sequence>
<dbReference type="Gene3D" id="2.40.160.20">
    <property type="match status" value="1"/>
</dbReference>
<dbReference type="InterPro" id="IPR018550">
    <property type="entry name" value="Lipid-A_deacylase-rel"/>
</dbReference>
<protein>
    <submittedName>
        <fullName evidence="2">Acyloxyacyl hydrolase</fullName>
    </submittedName>
</protein>
<comment type="caution">
    <text evidence="2">The sequence shown here is derived from an EMBL/GenBank/DDBJ whole genome shotgun (WGS) entry which is preliminary data.</text>
</comment>
<gene>
    <name evidence="2" type="ORF">ESU54_08080</name>
</gene>
<organism evidence="2 3">
    <name type="scientific">Aequorivita antarctica</name>
    <dbReference type="NCBI Taxonomy" id="153266"/>
    <lineage>
        <taxon>Bacteria</taxon>
        <taxon>Pseudomonadati</taxon>
        <taxon>Bacteroidota</taxon>
        <taxon>Flavobacteriia</taxon>
        <taxon>Flavobacteriales</taxon>
        <taxon>Flavobacteriaceae</taxon>
        <taxon>Aequorivita</taxon>
    </lineage>
</organism>
<dbReference type="AlphaFoldDB" id="A0A5C6Z1A2"/>
<keyword evidence="1" id="KW-0732">Signal</keyword>
<dbReference type="EMBL" id="VORT01000004">
    <property type="protein sequence ID" value="TXD73712.1"/>
    <property type="molecule type" value="Genomic_DNA"/>
</dbReference>
<reference evidence="2 3" key="1">
    <citation type="submission" date="2019-08" db="EMBL/GenBank/DDBJ databases">
        <title>Genome of Aequorivita antarctica SW49 (type strain).</title>
        <authorList>
            <person name="Bowman J.P."/>
        </authorList>
    </citation>
    <scope>NUCLEOTIDE SEQUENCE [LARGE SCALE GENOMIC DNA]</scope>
    <source>
        <strain evidence="2 3">SW49</strain>
    </source>
</reference>
<dbReference type="RefSeq" id="WP_111845467.1">
    <property type="nucleotide sequence ID" value="NZ_UEGI01000018.1"/>
</dbReference>
<accession>A0A5C6Z1A2</accession>
<dbReference type="Proteomes" id="UP000321497">
    <property type="component" value="Unassembled WGS sequence"/>
</dbReference>
<dbReference type="Pfam" id="PF09411">
    <property type="entry name" value="PagL"/>
    <property type="match status" value="1"/>
</dbReference>